<evidence type="ECO:0000313" key="2">
    <source>
        <dbReference type="Proteomes" id="UP001186974"/>
    </source>
</evidence>
<dbReference type="Proteomes" id="UP001186974">
    <property type="component" value="Unassembled WGS sequence"/>
</dbReference>
<organism evidence="1 2">
    <name type="scientific">Coniosporium uncinatum</name>
    <dbReference type="NCBI Taxonomy" id="93489"/>
    <lineage>
        <taxon>Eukaryota</taxon>
        <taxon>Fungi</taxon>
        <taxon>Dikarya</taxon>
        <taxon>Ascomycota</taxon>
        <taxon>Pezizomycotina</taxon>
        <taxon>Dothideomycetes</taxon>
        <taxon>Dothideomycetes incertae sedis</taxon>
        <taxon>Coniosporium</taxon>
    </lineage>
</organism>
<sequence>MRFGRRRYVVVATLLIATTYYLYRNPAFSPLAGVDILHRQTTLIPDNDPYVKEVRNFWAPWASVFQEARPKIPPIRLASEASNQKPPPWDNGPREPYRNHVLLTPAEEASLTASHATLRQSLDAYDPTQDAEQLFHGIGVVTVAGGEYFGPAILSIHMLRSSGSVLPVEAFLHDRSEYEPYLCETVLPSLNARCLIIDDFLQPPASTTHNTTLEATHYQLKSLALLFCSFRHALFLDSDSIPLLDPAPLLTTSRYLSTGLIGWPDLWLATESPTFYSIAGLLSFPTDLPTASSEAGQLLLDKHQHLKTLLLACYYNIFGPTHYYPLLSQGALGQGDKNTFETAAVVLGAPFYRVPTAPRELERYEFGERKVSGLVQYLWLPVAVDGEGATVAPGFVHANTPKMNAGHLVDEGDLIDEGTEERLRLWGTTEEQMEVFGEDLEARVWGVMVEVGCALEKRVREWKGRKGLCRRLKEHKNAVFPDGG</sequence>
<protein>
    <submittedName>
        <fullName evidence="1">Uncharacterized protein</fullName>
    </submittedName>
</protein>
<dbReference type="EMBL" id="JAWDJW010006338">
    <property type="protein sequence ID" value="KAK3065348.1"/>
    <property type="molecule type" value="Genomic_DNA"/>
</dbReference>
<name>A0ACC3DD49_9PEZI</name>
<gene>
    <name evidence="1" type="ORF">LTS18_014192</name>
</gene>
<reference evidence="1" key="1">
    <citation type="submission" date="2024-09" db="EMBL/GenBank/DDBJ databases">
        <title>Black Yeasts Isolated from many extreme environments.</title>
        <authorList>
            <person name="Coleine C."/>
            <person name="Stajich J.E."/>
            <person name="Selbmann L."/>
        </authorList>
    </citation>
    <scope>NUCLEOTIDE SEQUENCE</scope>
    <source>
        <strain evidence="1">CCFEE 5737</strain>
    </source>
</reference>
<comment type="caution">
    <text evidence="1">The sequence shown here is derived from an EMBL/GenBank/DDBJ whole genome shotgun (WGS) entry which is preliminary data.</text>
</comment>
<keyword evidence="2" id="KW-1185">Reference proteome</keyword>
<proteinExistence type="predicted"/>
<accession>A0ACC3DD49</accession>
<evidence type="ECO:0000313" key="1">
    <source>
        <dbReference type="EMBL" id="KAK3065348.1"/>
    </source>
</evidence>